<evidence type="ECO:0000313" key="3">
    <source>
        <dbReference type="EMBL" id="CAE0623371.1"/>
    </source>
</evidence>
<dbReference type="Gene3D" id="3.30.760.10">
    <property type="entry name" value="RNA Cap, Translation Initiation Factor Eif4e"/>
    <property type="match status" value="1"/>
</dbReference>
<dbReference type="PANTHER" id="PTHR11960:SF18">
    <property type="entry name" value="EUKARYOTIC TRANSLATION INITIATION FACTOR 4E HOMOLOGOUS PROTEIN, ISOFORM B"/>
    <property type="match status" value="1"/>
</dbReference>
<keyword evidence="1" id="KW-0648">Protein biosynthesis</keyword>
<dbReference type="EMBL" id="HBIU01005325">
    <property type="protein sequence ID" value="CAE0623371.1"/>
    <property type="molecule type" value="Transcribed_RNA"/>
</dbReference>
<gene>
    <name evidence="3" type="ORF">HAKA00212_LOCUS2037</name>
</gene>
<dbReference type="GO" id="GO:0003743">
    <property type="term" value="F:translation initiation factor activity"/>
    <property type="evidence" value="ECO:0007669"/>
    <property type="project" value="UniProtKB-KW"/>
</dbReference>
<protein>
    <submittedName>
        <fullName evidence="3">Uncharacterized protein</fullName>
    </submittedName>
</protein>
<organism evidence="3">
    <name type="scientific">Heterosigma akashiwo</name>
    <name type="common">Chromophytic alga</name>
    <name type="synonym">Heterosigma carterae</name>
    <dbReference type="NCBI Taxonomy" id="2829"/>
    <lineage>
        <taxon>Eukaryota</taxon>
        <taxon>Sar</taxon>
        <taxon>Stramenopiles</taxon>
        <taxon>Ochrophyta</taxon>
        <taxon>Raphidophyceae</taxon>
        <taxon>Chattonellales</taxon>
        <taxon>Chattonellaceae</taxon>
        <taxon>Heterosigma</taxon>
    </lineage>
</organism>
<dbReference type="GO" id="GO:0000340">
    <property type="term" value="F:RNA 7-methylguanosine cap binding"/>
    <property type="evidence" value="ECO:0007669"/>
    <property type="project" value="TreeGrafter"/>
</dbReference>
<reference evidence="3" key="1">
    <citation type="submission" date="2021-01" db="EMBL/GenBank/DDBJ databases">
        <authorList>
            <person name="Corre E."/>
            <person name="Pelletier E."/>
            <person name="Niang G."/>
            <person name="Scheremetjew M."/>
            <person name="Finn R."/>
            <person name="Kale V."/>
            <person name="Holt S."/>
            <person name="Cochrane G."/>
            <person name="Meng A."/>
            <person name="Brown T."/>
            <person name="Cohen L."/>
        </authorList>
    </citation>
    <scope>NUCLEOTIDE SEQUENCE</scope>
    <source>
        <strain evidence="3">CCMP3107</strain>
    </source>
</reference>
<accession>A0A6V1NUK3</accession>
<dbReference type="AlphaFoldDB" id="A0A6V1NUK3"/>
<evidence type="ECO:0000256" key="2">
    <source>
        <dbReference type="SAM" id="MobiDB-lite"/>
    </source>
</evidence>
<dbReference type="PANTHER" id="PTHR11960">
    <property type="entry name" value="EUKARYOTIC TRANSLATION INITIATION FACTOR 4E RELATED"/>
    <property type="match status" value="1"/>
</dbReference>
<dbReference type="SUPFAM" id="SSF55418">
    <property type="entry name" value="eIF4e-like"/>
    <property type="match status" value="1"/>
</dbReference>
<feature type="region of interest" description="Disordered" evidence="2">
    <location>
        <begin position="1"/>
        <end position="29"/>
    </location>
</feature>
<keyword evidence="1" id="KW-0396">Initiation factor</keyword>
<name>A0A6V1NUK3_HETAK</name>
<dbReference type="InterPro" id="IPR023398">
    <property type="entry name" value="TIF_eIF4e-like"/>
</dbReference>
<keyword evidence="1" id="KW-0694">RNA-binding</keyword>
<proteinExistence type="inferred from homology"/>
<sequence length="234" mass="26639">MSDKINAEAPEFQIQGAEEAEETTTTQEPVSAPLIPEGEHALQTGWCFWYDKKLQKNADLNEYKSHLHNLGAFHTVEGFWRYYVHLKRPAALEVNTNLHLFRHGEQYVPMWEAFPKGGCWILKLRKTPSGPSVLSKLWHDLVLAVIGEAFAEPDVVGIGLSVRAREDLLSVWNGDNTNNDVRFLIGEKLKTILGLEENTMIEYKTFKASLQDMSSYRNAKPYVFAVQNTPPKKH</sequence>
<dbReference type="InterPro" id="IPR001040">
    <property type="entry name" value="TIF_eIF_4E"/>
</dbReference>
<evidence type="ECO:0000256" key="1">
    <source>
        <dbReference type="RuleBase" id="RU004374"/>
    </source>
</evidence>
<dbReference type="GO" id="GO:0016281">
    <property type="term" value="C:eukaryotic translation initiation factor 4F complex"/>
    <property type="evidence" value="ECO:0007669"/>
    <property type="project" value="TreeGrafter"/>
</dbReference>
<comment type="similarity">
    <text evidence="1">Belongs to the eukaryotic initiation factor 4E family.</text>
</comment>
<dbReference type="Pfam" id="PF01652">
    <property type="entry name" value="IF4E"/>
    <property type="match status" value="1"/>
</dbReference>